<feature type="compositionally biased region" description="Polar residues" evidence="1">
    <location>
        <begin position="35"/>
        <end position="48"/>
    </location>
</feature>
<dbReference type="AlphaFoldDB" id="A0A4Z0QVW9"/>
<dbReference type="Pfam" id="PF18435">
    <property type="entry name" value="EstA_Ig_like"/>
    <property type="match status" value="1"/>
</dbReference>
<keyword evidence="5" id="KW-1185">Reference proteome</keyword>
<dbReference type="EMBL" id="SPQQ01000023">
    <property type="protein sequence ID" value="TGE34952.1"/>
    <property type="molecule type" value="Genomic_DNA"/>
</dbReference>
<dbReference type="InterPro" id="IPR041172">
    <property type="entry name" value="EstA_Ig-like_N"/>
</dbReference>
<feature type="compositionally biased region" description="Low complexity" evidence="1">
    <location>
        <begin position="135"/>
        <end position="151"/>
    </location>
</feature>
<dbReference type="PROSITE" id="PS51257">
    <property type="entry name" value="PROKAR_LIPOPROTEIN"/>
    <property type="match status" value="1"/>
</dbReference>
<comment type="caution">
    <text evidence="4">The sequence shown here is derived from an EMBL/GenBank/DDBJ whole genome shotgun (WGS) entry which is preliminary data.</text>
</comment>
<dbReference type="Proteomes" id="UP000298460">
    <property type="component" value="Unassembled WGS sequence"/>
</dbReference>
<sequence>MKRILTLLLLFSVAILVLASCSQNSANQAAAGPNTVASGTTGTGDTENSHVKSITAINKVFSDGIKTVAVVLEYDKSISTAKLSASAFAVEGKTVTKVYANTEASTAAQGVDGKFVIVELSTDYQIPVGAAATSSQPAGNPPANGGNAPTGQAGGAPGTGTSQSDSAAPSITQEDKTKHPGLLLSTTNGGDGISVSFTQTGSISTVDGETYKAGNTALNNQEDINLIVDDFLKPDFSEPNYQQHYKFNLYVPKDYDKSKSYPLVLFIQDEDSLSSKHAGSLTQGLGGVIWADTAEQAKNECFVLVPSFRDTIVGDNTVQRLTWT</sequence>
<feature type="region of interest" description="Disordered" evidence="1">
    <location>
        <begin position="131"/>
        <end position="180"/>
    </location>
</feature>
<protein>
    <recommendedName>
        <fullName evidence="3">Esterase Ig-like N-terminal domain-containing protein</fullName>
    </recommendedName>
</protein>
<proteinExistence type="predicted"/>
<feature type="chain" id="PRO_5038600038" description="Esterase Ig-like N-terminal domain-containing protein" evidence="2">
    <location>
        <begin position="20"/>
        <end position="324"/>
    </location>
</feature>
<evidence type="ECO:0000256" key="2">
    <source>
        <dbReference type="SAM" id="SignalP"/>
    </source>
</evidence>
<gene>
    <name evidence="4" type="ORF">E4K67_27750</name>
</gene>
<organism evidence="4 5">
    <name type="scientific">Desulfosporosinus fructosivorans</name>
    <dbReference type="NCBI Taxonomy" id="2018669"/>
    <lineage>
        <taxon>Bacteria</taxon>
        <taxon>Bacillati</taxon>
        <taxon>Bacillota</taxon>
        <taxon>Clostridia</taxon>
        <taxon>Eubacteriales</taxon>
        <taxon>Desulfitobacteriaceae</taxon>
        <taxon>Desulfosporosinus</taxon>
    </lineage>
</organism>
<dbReference type="InterPro" id="IPR029058">
    <property type="entry name" value="AB_hydrolase_fold"/>
</dbReference>
<reference evidence="4 5" key="1">
    <citation type="submission" date="2019-03" db="EMBL/GenBank/DDBJ databases">
        <title>Draft Genome Sequence of Desulfosporosinus fructosivorans Strain 63.6F, Isolated from Marine Sediment in the Baltic Sea.</title>
        <authorList>
            <person name="Hausmann B."/>
            <person name="Vandieken V."/>
            <person name="Pjevac P."/>
            <person name="Schreck K."/>
            <person name="Herbold C.W."/>
            <person name="Loy A."/>
        </authorList>
    </citation>
    <scope>NUCLEOTIDE SEQUENCE [LARGE SCALE GENOMIC DNA]</scope>
    <source>
        <strain evidence="4 5">63.6F</strain>
    </source>
</reference>
<evidence type="ECO:0000259" key="3">
    <source>
        <dbReference type="Pfam" id="PF18435"/>
    </source>
</evidence>
<dbReference type="Gene3D" id="2.60.40.2180">
    <property type="match status" value="1"/>
</dbReference>
<evidence type="ECO:0000313" key="4">
    <source>
        <dbReference type="EMBL" id="TGE34952.1"/>
    </source>
</evidence>
<evidence type="ECO:0000313" key="5">
    <source>
        <dbReference type="Proteomes" id="UP000298460"/>
    </source>
</evidence>
<keyword evidence="2" id="KW-0732">Signal</keyword>
<feature type="region of interest" description="Disordered" evidence="1">
    <location>
        <begin position="28"/>
        <end position="48"/>
    </location>
</feature>
<feature type="domain" description="Esterase Ig-like N-terminal" evidence="3">
    <location>
        <begin position="53"/>
        <end position="211"/>
    </location>
</feature>
<accession>A0A4Z0QVW9</accession>
<feature type="signal peptide" evidence="2">
    <location>
        <begin position="1"/>
        <end position="19"/>
    </location>
</feature>
<name>A0A4Z0QVW9_9FIRM</name>
<evidence type="ECO:0000256" key="1">
    <source>
        <dbReference type="SAM" id="MobiDB-lite"/>
    </source>
</evidence>
<dbReference type="RefSeq" id="WP_135552726.1">
    <property type="nucleotide sequence ID" value="NZ_SPQQ01000023.1"/>
</dbReference>
<dbReference type="Gene3D" id="3.40.50.1820">
    <property type="entry name" value="alpha/beta hydrolase"/>
    <property type="match status" value="1"/>
</dbReference>